<proteinExistence type="predicted"/>
<dbReference type="RefSeq" id="WP_406832583.1">
    <property type="nucleotide sequence ID" value="NZ_CP157483.1"/>
</dbReference>
<protein>
    <submittedName>
        <fullName evidence="2">Uncharacterized protein</fullName>
    </submittedName>
</protein>
<evidence type="ECO:0000256" key="1">
    <source>
        <dbReference type="SAM" id="SignalP"/>
    </source>
</evidence>
<sequence length="285" mass="29194">MARPYRHILRRGSAAVAALAVSVGLMGATASVASASTTTATIPTSCAGVMHRLAGGHLYQYTYRGTQFSTLDLGTVAFAGTTATVTTFTMIQQTDTEDVYLAVLTDGSLWRMAYNGTSLATSSVSPRGWGSVRHLTASLTGTRLYALTTTGGLYRYSLNSAGRPTSLGAIATTGWGGIKFLSPASPDGTFDSFVGVASSGALREYLVNRSTGSTRGSTLSASGWGGMKHISVGSCGTNSSAAPLIGILTTGDAYGYYDANAFDLNGSDISGVGKLGHGFTGLLAD</sequence>
<keyword evidence="1" id="KW-0732">Signal</keyword>
<dbReference type="AlphaFoldDB" id="A0AAU7JZ30"/>
<gene>
    <name evidence="2" type="ORF">ABEG17_07115</name>
</gene>
<feature type="signal peptide" evidence="1">
    <location>
        <begin position="1"/>
        <end position="35"/>
    </location>
</feature>
<dbReference type="SUPFAM" id="SSF82171">
    <property type="entry name" value="DPP6 N-terminal domain-like"/>
    <property type="match status" value="1"/>
</dbReference>
<reference evidence="2" key="1">
    <citation type="submission" date="2024-05" db="EMBL/GenBank/DDBJ databases">
        <authorList>
            <person name="Kim S."/>
            <person name="Heo J."/>
            <person name="Choi H."/>
            <person name="Choi Y."/>
            <person name="Kwon S.-W."/>
            <person name="Kim Y."/>
        </authorList>
    </citation>
    <scope>NUCLEOTIDE SEQUENCE</scope>
    <source>
        <strain evidence="2">KACC 23699</strain>
    </source>
</reference>
<organism evidence="2">
    <name type="scientific">Pedococcus sp. KACC 23699</name>
    <dbReference type="NCBI Taxonomy" id="3149228"/>
    <lineage>
        <taxon>Bacteria</taxon>
        <taxon>Bacillati</taxon>
        <taxon>Actinomycetota</taxon>
        <taxon>Actinomycetes</taxon>
        <taxon>Micrococcales</taxon>
        <taxon>Intrasporangiaceae</taxon>
        <taxon>Pedococcus</taxon>
    </lineage>
</organism>
<accession>A0AAU7JZ30</accession>
<feature type="chain" id="PRO_5043515304" evidence="1">
    <location>
        <begin position="36"/>
        <end position="285"/>
    </location>
</feature>
<evidence type="ECO:0000313" key="2">
    <source>
        <dbReference type="EMBL" id="XBO45099.1"/>
    </source>
</evidence>
<name>A0AAU7JZ30_9MICO</name>
<dbReference type="EMBL" id="CP157483">
    <property type="protein sequence ID" value="XBO45099.1"/>
    <property type="molecule type" value="Genomic_DNA"/>
</dbReference>